<dbReference type="EMBL" id="MN741022">
    <property type="protein sequence ID" value="QHU23065.1"/>
    <property type="molecule type" value="Genomic_DNA"/>
</dbReference>
<organism evidence="1">
    <name type="scientific">viral metagenome</name>
    <dbReference type="NCBI Taxonomy" id="1070528"/>
    <lineage>
        <taxon>unclassified sequences</taxon>
        <taxon>metagenomes</taxon>
        <taxon>organismal metagenomes</taxon>
    </lineage>
</organism>
<dbReference type="AlphaFoldDB" id="A0A6C0KYM5"/>
<sequence length="273" mass="28778">MTNYLQPTAIPLTALTFTKIDVGSGTGTFTAASFAIEDYGTLTNITISVQRSAKKITYACSGGAAAYTSNNNLLGSDSGYSHATLIEDVANYHPNFTNGSRPPVEILMGTIFNMMVRTIFQESGSTIVTTGIDFTQVTSRQTNVFFYDANESTDDATEGLPADVITQTIAKFNAGQIGDGADWTDEMAYWSYRTASGGDPGVESENVTLSPGDKIHVQYSLACAFVGGGDGSVAPALVDNDALETPGTNVAFAGTNFANADVTIKFILSWVVA</sequence>
<name>A0A6C0KYM5_9ZZZZ</name>
<proteinExistence type="predicted"/>
<accession>A0A6C0KYM5</accession>
<protein>
    <submittedName>
        <fullName evidence="1">Uncharacterized protein</fullName>
    </submittedName>
</protein>
<reference evidence="1" key="1">
    <citation type="journal article" date="2020" name="Nature">
        <title>Giant virus diversity and host interactions through global metagenomics.</title>
        <authorList>
            <person name="Schulz F."/>
            <person name="Roux S."/>
            <person name="Paez-Espino D."/>
            <person name="Jungbluth S."/>
            <person name="Walsh D.A."/>
            <person name="Denef V.J."/>
            <person name="McMahon K.D."/>
            <person name="Konstantinidis K.T."/>
            <person name="Eloe-Fadrosh E.A."/>
            <person name="Kyrpides N.C."/>
            <person name="Woyke T."/>
        </authorList>
    </citation>
    <scope>NUCLEOTIDE SEQUENCE</scope>
    <source>
        <strain evidence="1">GVMAG-S-ERX555907-63</strain>
    </source>
</reference>
<evidence type="ECO:0000313" key="1">
    <source>
        <dbReference type="EMBL" id="QHU23065.1"/>
    </source>
</evidence>